<name>A0A1E5FZB0_9FIRM</name>
<dbReference type="OrthoDB" id="9778777at2"/>
<feature type="transmembrane region" description="Helical" evidence="1">
    <location>
        <begin position="203"/>
        <end position="224"/>
    </location>
</feature>
<dbReference type="InterPro" id="IPR017195">
    <property type="entry name" value="ABC_thiamin-permease_prd"/>
</dbReference>
<dbReference type="Proteomes" id="UP000094296">
    <property type="component" value="Unassembled WGS sequence"/>
</dbReference>
<feature type="transmembrane region" description="Helical" evidence="1">
    <location>
        <begin position="51"/>
        <end position="72"/>
    </location>
</feature>
<keyword evidence="3" id="KW-1185">Reference proteome</keyword>
<dbReference type="RefSeq" id="WP_069644187.1">
    <property type="nucleotide sequence ID" value="NZ_MIJE01000034.1"/>
</dbReference>
<comment type="caution">
    <text evidence="2">The sequence shown here is derived from an EMBL/GenBank/DDBJ whole genome shotgun (WGS) entry which is preliminary data.</text>
</comment>
<dbReference type="EMBL" id="MIJE01000034">
    <property type="protein sequence ID" value="OEF95914.1"/>
    <property type="molecule type" value="Genomic_DNA"/>
</dbReference>
<protein>
    <recommendedName>
        <fullName evidence="4">Oxidoreductase molybdopterin-binding domain-containing protein</fullName>
    </recommendedName>
</protein>
<feature type="transmembrane region" description="Helical" evidence="1">
    <location>
        <begin position="124"/>
        <end position="146"/>
    </location>
</feature>
<keyword evidence="1" id="KW-0472">Membrane</keyword>
<accession>A0A1E5FZB0</accession>
<dbReference type="Pfam" id="PF09819">
    <property type="entry name" value="ABC_cobalt"/>
    <property type="match status" value="1"/>
</dbReference>
<evidence type="ECO:0008006" key="4">
    <source>
        <dbReference type="Google" id="ProtNLM"/>
    </source>
</evidence>
<gene>
    <name evidence="2" type="ORF">BHF68_11020</name>
</gene>
<evidence type="ECO:0000256" key="1">
    <source>
        <dbReference type="SAM" id="Phobius"/>
    </source>
</evidence>
<evidence type="ECO:0000313" key="3">
    <source>
        <dbReference type="Proteomes" id="UP000094296"/>
    </source>
</evidence>
<feature type="transmembrane region" description="Helical" evidence="1">
    <location>
        <begin position="152"/>
        <end position="182"/>
    </location>
</feature>
<sequence>MGIGKNGVKESRKLSNYDLLMIAVLSGLGGVLSTYIGYLGNLLNRLVGVPFGAGQFVSGLHVFWIIIIAGLIRKPGAATAAGLVKGAVEFFTGSTHGAVIILISLVQGLIVDVVLFIMRNKHNLFTYSVAGGLAAASNVILFQLLYFSGAPIAYIGLISGFALISGILLAGGFGHGVLQLLYQTKSFANKQKDEAQNTRNNRWTFMVTVIVSIAFSVGAIFYFATVYQAPWVDKELEISGSVQNPISVNLEQYDSQRETIRAELKGQVTHIPEQEYTGVPVSVLLNVAQPRDEATTLIVIASDGYQVSFSLADVLADDKMLLTKEDSELRLIAGNYAGGYWVRQVVRLQVE</sequence>
<dbReference type="Gene3D" id="3.90.420.10">
    <property type="entry name" value="Oxidoreductase, molybdopterin-binding domain"/>
    <property type="match status" value="1"/>
</dbReference>
<dbReference type="STRING" id="766136.BHF68_11020"/>
<keyword evidence="1" id="KW-1133">Transmembrane helix</keyword>
<feature type="transmembrane region" description="Helical" evidence="1">
    <location>
        <begin position="98"/>
        <end position="117"/>
    </location>
</feature>
<dbReference type="SUPFAM" id="SSF56524">
    <property type="entry name" value="Oxidoreductase molybdopterin-binding domain"/>
    <property type="match status" value="1"/>
</dbReference>
<feature type="transmembrane region" description="Helical" evidence="1">
    <location>
        <begin position="20"/>
        <end position="39"/>
    </location>
</feature>
<organism evidence="2 3">
    <name type="scientific">Desulfuribacillus alkaliarsenatis</name>
    <dbReference type="NCBI Taxonomy" id="766136"/>
    <lineage>
        <taxon>Bacteria</taxon>
        <taxon>Bacillati</taxon>
        <taxon>Bacillota</taxon>
        <taxon>Desulfuribacillia</taxon>
        <taxon>Desulfuribacillales</taxon>
        <taxon>Desulfuribacillaceae</taxon>
        <taxon>Desulfuribacillus</taxon>
    </lineage>
</organism>
<reference evidence="2 3" key="1">
    <citation type="submission" date="2016-09" db="EMBL/GenBank/DDBJ databases">
        <title>Draft genome sequence for the type strain of Desulfuribacillus alkaliarsenatis AHT28, an obligately anaerobic, sulfidogenic bacterium isolated from Russian soda lake sediments.</title>
        <authorList>
            <person name="Abin C.A."/>
            <person name="Hollibaugh J.T."/>
        </authorList>
    </citation>
    <scope>NUCLEOTIDE SEQUENCE [LARGE SCALE GENOMIC DNA]</scope>
    <source>
        <strain evidence="2 3">AHT28</strain>
    </source>
</reference>
<evidence type="ECO:0000313" key="2">
    <source>
        <dbReference type="EMBL" id="OEF95914.1"/>
    </source>
</evidence>
<dbReference type="InterPro" id="IPR036374">
    <property type="entry name" value="OxRdtase_Mopterin-bd_sf"/>
</dbReference>
<proteinExistence type="predicted"/>
<dbReference type="AlphaFoldDB" id="A0A1E5FZB0"/>
<keyword evidence="1" id="KW-0812">Transmembrane</keyword>